<feature type="transmembrane region" description="Helical" evidence="1">
    <location>
        <begin position="104"/>
        <end position="123"/>
    </location>
</feature>
<evidence type="ECO:0000256" key="1">
    <source>
        <dbReference type="SAM" id="Phobius"/>
    </source>
</evidence>
<organism evidence="2">
    <name type="scientific">viral metagenome</name>
    <dbReference type="NCBI Taxonomy" id="1070528"/>
    <lineage>
        <taxon>unclassified sequences</taxon>
        <taxon>metagenomes</taxon>
        <taxon>organismal metagenomes</taxon>
    </lineage>
</organism>
<feature type="transmembrane region" description="Helical" evidence="1">
    <location>
        <begin position="7"/>
        <end position="26"/>
    </location>
</feature>
<dbReference type="Pfam" id="PF09945">
    <property type="entry name" value="DUF2177"/>
    <property type="match status" value="1"/>
</dbReference>
<keyword evidence="1" id="KW-0812">Transmembrane</keyword>
<dbReference type="AlphaFoldDB" id="A0A6C0D0T7"/>
<sequence length="167" mass="19218">MNGKRLMIIFLMVVLLDGVWFSMTWRPLYYPIYQRFHCKKTMTDMFIRYAPALLTWCLIAVGIDFFVIAPTLSRVMVTNPGQNIPKTPKNPNNPMIPTNIKKEYYHKIIGKAFFFGLVLYGVFNGTNYATLEHYPIGLVMVDTLWGITMTSVTSIIVFYLSVNSILV</sequence>
<feature type="transmembrane region" description="Helical" evidence="1">
    <location>
        <begin position="46"/>
        <end position="69"/>
    </location>
</feature>
<keyword evidence="1" id="KW-1133">Transmembrane helix</keyword>
<name>A0A6C0D0T7_9ZZZZ</name>
<accession>A0A6C0D0T7</accession>
<feature type="transmembrane region" description="Helical" evidence="1">
    <location>
        <begin position="143"/>
        <end position="162"/>
    </location>
</feature>
<protein>
    <submittedName>
        <fullName evidence="2">Uncharacterized protein</fullName>
    </submittedName>
</protein>
<keyword evidence="1" id="KW-0472">Membrane</keyword>
<proteinExistence type="predicted"/>
<dbReference type="EMBL" id="MN739518">
    <property type="protein sequence ID" value="QHT10137.1"/>
    <property type="molecule type" value="Genomic_DNA"/>
</dbReference>
<evidence type="ECO:0000313" key="2">
    <source>
        <dbReference type="EMBL" id="QHT10137.1"/>
    </source>
</evidence>
<reference evidence="2" key="1">
    <citation type="journal article" date="2020" name="Nature">
        <title>Giant virus diversity and host interactions through global metagenomics.</title>
        <authorList>
            <person name="Schulz F."/>
            <person name="Roux S."/>
            <person name="Paez-Espino D."/>
            <person name="Jungbluth S."/>
            <person name="Walsh D.A."/>
            <person name="Denef V.J."/>
            <person name="McMahon K.D."/>
            <person name="Konstantinidis K.T."/>
            <person name="Eloe-Fadrosh E.A."/>
            <person name="Kyrpides N.C."/>
            <person name="Woyke T."/>
        </authorList>
    </citation>
    <scope>NUCLEOTIDE SEQUENCE</scope>
    <source>
        <strain evidence="2">GVMAG-M-3300023174-104</strain>
    </source>
</reference>
<dbReference type="InterPro" id="IPR018687">
    <property type="entry name" value="DUF2177_membr"/>
</dbReference>